<sequence length="529" mass="57416">MAANELTVAAAFRRVVHWRGDHEAAIDSRTRLTYRELDDLSDRCAALLRARGVPQGAPVALLLPASCIYLVAWLGAIKAGAVPMALHLRESTKQLAEICRNIGPAALVYDATMEDAAREIEAACRSITAVVRAVTALSQEHPSPVHAVPTIPDDLLQYAAGALPIETVETDPAIIVLSSGTTSVPKGVVHTHRSLLELARTDVYLYGGLRPSDRTLVPLSPAFIGGYNGWYPFLNAGGCVVFMERFGIEALAEKLTRERITHLFLTPTLWRRLLKVDLPGADFSALRQIGSGAEIMDAETLTGLRERLCPNVVQVYGSTETGAGGTCIFADEMTDGRLVSVGRPMVNGDLRIVRPGGSPAEELPPGEVGEILLTGPSLAAGIWGNPELTASLFSEHDGQRWWRSRDLGRIDADGYLFVEGRSSDMIISGGINIMPAPIEEVLLAHPGVAECAVVGVVHPEWGERVEAFIVRTTVHLAADDLDRHVLNSDLSPYQRPRLYRFVDELPRTPTNKINRTTLRHLASLDPQPN</sequence>
<dbReference type="Pfam" id="PF00501">
    <property type="entry name" value="AMP-binding"/>
    <property type="match status" value="1"/>
</dbReference>
<dbReference type="EMBL" id="JACRAF010000020">
    <property type="protein sequence ID" value="MBI4921507.1"/>
    <property type="molecule type" value="Genomic_DNA"/>
</dbReference>
<evidence type="ECO:0000259" key="1">
    <source>
        <dbReference type="Pfam" id="PF00501"/>
    </source>
</evidence>
<gene>
    <name evidence="3" type="ORF">HY834_07130</name>
</gene>
<dbReference type="PANTHER" id="PTHR43767">
    <property type="entry name" value="LONG-CHAIN-FATTY-ACID--COA LIGASE"/>
    <property type="match status" value="1"/>
</dbReference>
<reference evidence="3" key="1">
    <citation type="submission" date="2020-07" db="EMBL/GenBank/DDBJ databases">
        <title>Huge and variable diversity of episymbiotic CPR bacteria and DPANN archaea in groundwater ecosystems.</title>
        <authorList>
            <person name="He C.Y."/>
            <person name="Keren R."/>
            <person name="Whittaker M."/>
            <person name="Farag I.F."/>
            <person name="Doudna J."/>
            <person name="Cate J.H.D."/>
            <person name="Banfield J.F."/>
        </authorList>
    </citation>
    <scope>NUCLEOTIDE SEQUENCE</scope>
    <source>
        <strain evidence="3">NC_groundwater_1586_Pr3_B-0.1um_66_15</strain>
    </source>
</reference>
<evidence type="ECO:0000313" key="3">
    <source>
        <dbReference type="EMBL" id="MBI4921507.1"/>
    </source>
</evidence>
<dbReference type="InterPro" id="IPR025110">
    <property type="entry name" value="AMP-bd_C"/>
</dbReference>
<dbReference type="SUPFAM" id="SSF56801">
    <property type="entry name" value="Acetyl-CoA synthetase-like"/>
    <property type="match status" value="1"/>
</dbReference>
<name>A0A933L1R4_9HYPH</name>
<proteinExistence type="predicted"/>
<protein>
    <submittedName>
        <fullName evidence="3">Acyl--CoA ligase</fullName>
    </submittedName>
</protein>
<dbReference type="InterPro" id="IPR045851">
    <property type="entry name" value="AMP-bd_C_sf"/>
</dbReference>
<accession>A0A933L1R4</accession>
<dbReference type="InterPro" id="IPR020845">
    <property type="entry name" value="AMP-binding_CS"/>
</dbReference>
<dbReference type="GO" id="GO:0016878">
    <property type="term" value="F:acid-thiol ligase activity"/>
    <property type="evidence" value="ECO:0007669"/>
    <property type="project" value="UniProtKB-ARBA"/>
</dbReference>
<dbReference type="PANTHER" id="PTHR43767:SF1">
    <property type="entry name" value="NONRIBOSOMAL PEPTIDE SYNTHASE PES1 (EUROFUNG)-RELATED"/>
    <property type="match status" value="1"/>
</dbReference>
<dbReference type="Gene3D" id="3.40.50.12780">
    <property type="entry name" value="N-terminal domain of ligase-like"/>
    <property type="match status" value="1"/>
</dbReference>
<dbReference type="InterPro" id="IPR042099">
    <property type="entry name" value="ANL_N_sf"/>
</dbReference>
<keyword evidence="3" id="KW-0436">Ligase</keyword>
<dbReference type="Proteomes" id="UP000782610">
    <property type="component" value="Unassembled WGS sequence"/>
</dbReference>
<dbReference type="Gene3D" id="3.30.300.30">
    <property type="match status" value="1"/>
</dbReference>
<dbReference type="CDD" id="cd04433">
    <property type="entry name" value="AFD_class_I"/>
    <property type="match status" value="1"/>
</dbReference>
<evidence type="ECO:0000259" key="2">
    <source>
        <dbReference type="Pfam" id="PF13193"/>
    </source>
</evidence>
<organism evidence="3 4">
    <name type="scientific">Devosia nanyangense</name>
    <dbReference type="NCBI Taxonomy" id="1228055"/>
    <lineage>
        <taxon>Bacteria</taxon>
        <taxon>Pseudomonadati</taxon>
        <taxon>Pseudomonadota</taxon>
        <taxon>Alphaproteobacteria</taxon>
        <taxon>Hyphomicrobiales</taxon>
        <taxon>Devosiaceae</taxon>
        <taxon>Devosia</taxon>
    </lineage>
</organism>
<comment type="caution">
    <text evidence="3">The sequence shown here is derived from an EMBL/GenBank/DDBJ whole genome shotgun (WGS) entry which is preliminary data.</text>
</comment>
<dbReference type="InterPro" id="IPR050237">
    <property type="entry name" value="ATP-dep_AMP-bd_enzyme"/>
</dbReference>
<dbReference type="PROSITE" id="PS00455">
    <property type="entry name" value="AMP_BINDING"/>
    <property type="match status" value="1"/>
</dbReference>
<feature type="domain" description="AMP-binding enzyme C-terminal" evidence="2">
    <location>
        <begin position="438"/>
        <end position="512"/>
    </location>
</feature>
<dbReference type="AlphaFoldDB" id="A0A933L1R4"/>
<dbReference type="Pfam" id="PF13193">
    <property type="entry name" value="AMP-binding_C"/>
    <property type="match status" value="1"/>
</dbReference>
<feature type="domain" description="AMP-dependent synthetase/ligase" evidence="1">
    <location>
        <begin position="13"/>
        <end position="383"/>
    </location>
</feature>
<dbReference type="InterPro" id="IPR000873">
    <property type="entry name" value="AMP-dep_synth/lig_dom"/>
</dbReference>
<evidence type="ECO:0000313" key="4">
    <source>
        <dbReference type="Proteomes" id="UP000782610"/>
    </source>
</evidence>